<dbReference type="EMBL" id="CP035467">
    <property type="protein sequence ID" value="QCW82206.1"/>
    <property type="molecule type" value="Genomic_DNA"/>
</dbReference>
<dbReference type="InterPro" id="IPR010093">
    <property type="entry name" value="SinI_DNA-bd"/>
</dbReference>
<dbReference type="NCBIfam" id="TIGR01764">
    <property type="entry name" value="excise"/>
    <property type="match status" value="1"/>
</dbReference>
<dbReference type="KEGG" id="mbur:EQU24_08100"/>
<dbReference type="Proteomes" id="UP000305881">
    <property type="component" value="Chromosome"/>
</dbReference>
<sequence length="59" mass="6566">MNEPPLVYFRPKTAAEYLGISIATFWRLVAAGKIPTAKISPRATVCKKEDLDALVNFEL</sequence>
<feature type="domain" description="Helix-turn-helix" evidence="1">
    <location>
        <begin position="8"/>
        <end position="55"/>
    </location>
</feature>
<dbReference type="OrthoDB" id="8455288at2"/>
<evidence type="ECO:0000313" key="3">
    <source>
        <dbReference type="Proteomes" id="UP000305881"/>
    </source>
</evidence>
<evidence type="ECO:0000313" key="2">
    <source>
        <dbReference type="EMBL" id="QCW82206.1"/>
    </source>
</evidence>
<dbReference type="RefSeq" id="WP_014149272.1">
    <property type="nucleotide sequence ID" value="NZ_CP035467.1"/>
</dbReference>
<accession>A0A4P9URC5</accession>
<evidence type="ECO:0000259" key="1">
    <source>
        <dbReference type="Pfam" id="PF12728"/>
    </source>
</evidence>
<dbReference type="AlphaFoldDB" id="A0A4P9URC5"/>
<name>A0A4P9URC5_METBY</name>
<reference evidence="3" key="1">
    <citation type="journal article" date="2019" name="J. Bacteriol.">
        <title>A Mutagenic Screen Identifies a TonB-Dependent Receptor Required for the Lanthanide Metal Switch in the Type I Methanotroph 'Methylotuvimicrobium buryatense' 5GB1C.</title>
        <authorList>
            <person name="Groom J.D."/>
            <person name="Ford S.M."/>
            <person name="Pesesky M.W."/>
            <person name="Lidstrom M.E."/>
        </authorList>
    </citation>
    <scope>NUCLEOTIDE SEQUENCE [LARGE SCALE GENOMIC DNA]</scope>
    <source>
        <strain evidence="3">5GB1C</strain>
    </source>
</reference>
<keyword evidence="2" id="KW-0238">DNA-binding</keyword>
<dbReference type="GO" id="GO:0003677">
    <property type="term" value="F:DNA binding"/>
    <property type="evidence" value="ECO:0007669"/>
    <property type="project" value="UniProtKB-KW"/>
</dbReference>
<dbReference type="Pfam" id="PF12728">
    <property type="entry name" value="HTH_17"/>
    <property type="match status" value="1"/>
</dbReference>
<protein>
    <submittedName>
        <fullName evidence="2">DNA-binding protein</fullName>
    </submittedName>
</protein>
<gene>
    <name evidence="2" type="ORF">EQU24_08100</name>
</gene>
<keyword evidence="3" id="KW-1185">Reference proteome</keyword>
<organism evidence="2 3">
    <name type="scientific">Methylotuvimicrobium buryatense</name>
    <name type="common">Methylomicrobium buryatense</name>
    <dbReference type="NCBI Taxonomy" id="95641"/>
    <lineage>
        <taxon>Bacteria</taxon>
        <taxon>Pseudomonadati</taxon>
        <taxon>Pseudomonadota</taxon>
        <taxon>Gammaproteobacteria</taxon>
        <taxon>Methylococcales</taxon>
        <taxon>Methylococcaceae</taxon>
        <taxon>Methylotuvimicrobium</taxon>
    </lineage>
</organism>
<proteinExistence type="predicted"/>
<dbReference type="InterPro" id="IPR041657">
    <property type="entry name" value="HTH_17"/>
</dbReference>